<evidence type="ECO:0000256" key="1">
    <source>
        <dbReference type="SAM" id="MobiDB-lite"/>
    </source>
</evidence>
<dbReference type="InterPro" id="IPR016032">
    <property type="entry name" value="Sig_transdc_resp-reg_C-effctor"/>
</dbReference>
<comment type="caution">
    <text evidence="2">The sequence shown here is derived from an EMBL/GenBank/DDBJ whole genome shotgun (WGS) entry which is preliminary data.</text>
</comment>
<dbReference type="EMBL" id="AWVF01000174">
    <property type="protein sequence ID" value="ERJ96307.1"/>
    <property type="molecule type" value="Genomic_DNA"/>
</dbReference>
<gene>
    <name evidence="2" type="ORF">RUMCAL_01338</name>
</gene>
<sequence length="152" mass="16966">MSENVRNSGRIGAEKGKTAARFRQKPTAEFDIIDLSERRNGKSRKPSAIAMALPPDRSDKRRLFHMQNLWKQVADQYCTSAEEVQAEIAEAIRQGMNNPDADVQQAWAEIPRQQDEPQPEDVVAWIAAQLLAAGILPESAAVSEQPEMAVKR</sequence>
<dbReference type="Proteomes" id="UP000016662">
    <property type="component" value="Unassembled WGS sequence"/>
</dbReference>
<evidence type="ECO:0000313" key="2">
    <source>
        <dbReference type="EMBL" id="ERJ96307.1"/>
    </source>
</evidence>
<evidence type="ECO:0000313" key="3">
    <source>
        <dbReference type="Proteomes" id="UP000016662"/>
    </source>
</evidence>
<dbReference type="AlphaFoldDB" id="U2KVI5"/>
<feature type="region of interest" description="Disordered" evidence="1">
    <location>
        <begin position="1"/>
        <end position="28"/>
    </location>
</feature>
<dbReference type="SUPFAM" id="SSF46894">
    <property type="entry name" value="C-terminal effector domain of the bipartite response regulators"/>
    <property type="match status" value="1"/>
</dbReference>
<dbReference type="InterPro" id="IPR036388">
    <property type="entry name" value="WH-like_DNA-bd_sf"/>
</dbReference>
<dbReference type="GO" id="GO:0006355">
    <property type="term" value="P:regulation of DNA-templated transcription"/>
    <property type="evidence" value="ECO:0007669"/>
    <property type="project" value="InterPro"/>
</dbReference>
<protein>
    <submittedName>
        <fullName evidence="2">Uncharacterized protein</fullName>
    </submittedName>
</protein>
<reference evidence="2 3" key="1">
    <citation type="submission" date="2013-07" db="EMBL/GenBank/DDBJ databases">
        <authorList>
            <person name="Weinstock G."/>
            <person name="Sodergren E."/>
            <person name="Wylie T."/>
            <person name="Fulton L."/>
            <person name="Fulton R."/>
            <person name="Fronick C."/>
            <person name="O'Laughlin M."/>
            <person name="Godfrey J."/>
            <person name="Miner T."/>
            <person name="Herter B."/>
            <person name="Appelbaum E."/>
            <person name="Cordes M."/>
            <person name="Lek S."/>
            <person name="Wollam A."/>
            <person name="Pepin K.H."/>
            <person name="Palsikar V.B."/>
            <person name="Mitreva M."/>
            <person name="Wilson R.K."/>
        </authorList>
    </citation>
    <scope>NUCLEOTIDE SEQUENCE [LARGE SCALE GENOMIC DNA]</scope>
    <source>
        <strain evidence="2 3">ATCC 27760</strain>
    </source>
</reference>
<proteinExistence type="predicted"/>
<dbReference type="HOGENOM" id="CLU_1721011_0_0_9"/>
<accession>U2KVI5</accession>
<name>U2KVI5_9FIRM</name>
<dbReference type="PATRIC" id="fig|411473.3.peg.1085"/>
<dbReference type="Gene3D" id="1.10.10.10">
    <property type="entry name" value="Winged helix-like DNA-binding domain superfamily/Winged helix DNA-binding domain"/>
    <property type="match status" value="1"/>
</dbReference>
<organism evidence="2 3">
    <name type="scientific">Ruminococcus callidus ATCC 27760</name>
    <dbReference type="NCBI Taxonomy" id="411473"/>
    <lineage>
        <taxon>Bacteria</taxon>
        <taxon>Bacillati</taxon>
        <taxon>Bacillota</taxon>
        <taxon>Clostridia</taxon>
        <taxon>Eubacteriales</taxon>
        <taxon>Oscillospiraceae</taxon>
        <taxon>Ruminococcus</taxon>
    </lineage>
</organism>
<keyword evidence="3" id="KW-1185">Reference proteome</keyword>
<dbReference type="GO" id="GO:0003677">
    <property type="term" value="F:DNA binding"/>
    <property type="evidence" value="ECO:0007669"/>
    <property type="project" value="InterPro"/>
</dbReference>